<reference evidence="5 6" key="1">
    <citation type="submission" date="2021-04" db="EMBL/GenBank/DDBJ databases">
        <title>Chitinophaga sp. nov., isolated from the rhizosphere soil.</title>
        <authorList>
            <person name="He S."/>
        </authorList>
    </citation>
    <scope>NUCLEOTIDE SEQUENCE [LARGE SCALE GENOMIC DNA]</scope>
    <source>
        <strain evidence="5 6">2R12</strain>
    </source>
</reference>
<dbReference type="EMBL" id="JAGTXB010000019">
    <property type="protein sequence ID" value="MBS0031084.1"/>
    <property type="molecule type" value="Genomic_DNA"/>
</dbReference>
<keyword evidence="1" id="KW-0805">Transcription regulation</keyword>
<accession>A0ABS5J786</accession>
<sequence>MLSNCQEGSENKVPVQEKTVRIGDPSGFHIELKELSIKNVDLRWGSYRNPSDKILSFLPGKKAIVSHFRMQDDTVNPTQALPEKQFVVYRESPEAFDMTVTATRNKKRSFFELIITEDFFADFFTAESKFLESFRHYTDVNTPSPAFTAHMTPGMYSVIGNMQQSPYSGHLKALYLEAKATELFLMQVKQLDEQHLPKQTTLQTKDIEALHDIRQYIEEHYGEALSLQQLAKRAGINQMKLKNGFKLLFNSTVFGYLGDIRMQEAKRLLQDEKMYVNEVADRIGYKHPHHFTAAFRKKFGMLPRDTRK</sequence>
<dbReference type="InterPro" id="IPR009057">
    <property type="entry name" value="Homeodomain-like_sf"/>
</dbReference>
<dbReference type="InterPro" id="IPR053142">
    <property type="entry name" value="PchR_regulatory_protein"/>
</dbReference>
<dbReference type="InterPro" id="IPR020449">
    <property type="entry name" value="Tscrpt_reg_AraC-type_HTH"/>
</dbReference>
<comment type="caution">
    <text evidence="5">The sequence shown here is derived from an EMBL/GenBank/DDBJ whole genome shotgun (WGS) entry which is preliminary data.</text>
</comment>
<keyword evidence="2" id="KW-0238">DNA-binding</keyword>
<evidence type="ECO:0000256" key="2">
    <source>
        <dbReference type="ARBA" id="ARBA00023125"/>
    </source>
</evidence>
<dbReference type="Proteomes" id="UP000676386">
    <property type="component" value="Unassembled WGS sequence"/>
</dbReference>
<proteinExistence type="predicted"/>
<feature type="domain" description="HTH araC/xylS-type" evidence="4">
    <location>
        <begin position="211"/>
        <end position="308"/>
    </location>
</feature>
<dbReference type="Gene3D" id="1.10.10.60">
    <property type="entry name" value="Homeodomain-like"/>
    <property type="match status" value="1"/>
</dbReference>
<dbReference type="InterPro" id="IPR018060">
    <property type="entry name" value="HTH_AraC"/>
</dbReference>
<dbReference type="Pfam" id="PF12833">
    <property type="entry name" value="HTH_18"/>
    <property type="match status" value="1"/>
</dbReference>
<protein>
    <submittedName>
        <fullName evidence="5">Helix-turn-helix transcriptional regulator</fullName>
    </submittedName>
</protein>
<evidence type="ECO:0000256" key="1">
    <source>
        <dbReference type="ARBA" id="ARBA00023015"/>
    </source>
</evidence>
<name>A0ABS5J786_9BACT</name>
<dbReference type="RefSeq" id="WP_211976219.1">
    <property type="nucleotide sequence ID" value="NZ_CBFHAM010000010.1"/>
</dbReference>
<keyword evidence="6" id="KW-1185">Reference proteome</keyword>
<dbReference type="PANTHER" id="PTHR47893:SF1">
    <property type="entry name" value="REGULATORY PROTEIN PCHR"/>
    <property type="match status" value="1"/>
</dbReference>
<dbReference type="PROSITE" id="PS01124">
    <property type="entry name" value="HTH_ARAC_FAMILY_2"/>
    <property type="match status" value="1"/>
</dbReference>
<dbReference type="SUPFAM" id="SSF46689">
    <property type="entry name" value="Homeodomain-like"/>
    <property type="match status" value="2"/>
</dbReference>
<dbReference type="SMART" id="SM00342">
    <property type="entry name" value="HTH_ARAC"/>
    <property type="match status" value="1"/>
</dbReference>
<gene>
    <name evidence="5" type="ORF">KE626_27400</name>
</gene>
<organism evidence="5 6">
    <name type="scientific">Chitinophaga hostae</name>
    <dbReference type="NCBI Taxonomy" id="2831022"/>
    <lineage>
        <taxon>Bacteria</taxon>
        <taxon>Pseudomonadati</taxon>
        <taxon>Bacteroidota</taxon>
        <taxon>Chitinophagia</taxon>
        <taxon>Chitinophagales</taxon>
        <taxon>Chitinophagaceae</taxon>
        <taxon>Chitinophaga</taxon>
    </lineage>
</organism>
<dbReference type="PROSITE" id="PS00041">
    <property type="entry name" value="HTH_ARAC_FAMILY_1"/>
    <property type="match status" value="1"/>
</dbReference>
<evidence type="ECO:0000259" key="4">
    <source>
        <dbReference type="PROSITE" id="PS01124"/>
    </source>
</evidence>
<dbReference type="PRINTS" id="PR00032">
    <property type="entry name" value="HTHARAC"/>
</dbReference>
<evidence type="ECO:0000313" key="6">
    <source>
        <dbReference type="Proteomes" id="UP000676386"/>
    </source>
</evidence>
<keyword evidence="3" id="KW-0804">Transcription</keyword>
<dbReference type="InterPro" id="IPR018062">
    <property type="entry name" value="HTH_AraC-typ_CS"/>
</dbReference>
<dbReference type="PANTHER" id="PTHR47893">
    <property type="entry name" value="REGULATORY PROTEIN PCHR"/>
    <property type="match status" value="1"/>
</dbReference>
<evidence type="ECO:0000256" key="3">
    <source>
        <dbReference type="ARBA" id="ARBA00023163"/>
    </source>
</evidence>
<evidence type="ECO:0000313" key="5">
    <source>
        <dbReference type="EMBL" id="MBS0031084.1"/>
    </source>
</evidence>